<sequence>MQECRNLERSKLKGAGDMLPKLDAQLEEVFSHLVLEQEDEDKNDKRRTKSLPLSPEGCKKRVQFADAFGLNLAIVKHFSLTEEYLGPSHPAQHERASLDDLCHTLNSELGSERFVPYFKMPVETERFDALLQRCRVALEKVTVYNFDIRGSIRALTSDCCRKEVGVRYTFTDWRSFLDVQATLAAGHGDAETGERYGFTVHAPPLLDVGSSVHFAVYCRTDQADFWDNNEGRNYSLVHQRKVNRGDTESSAV</sequence>
<accession>A0A3B3RWU2</accession>
<dbReference type="Pfam" id="PF03370">
    <property type="entry name" value="CBM_21"/>
    <property type="match status" value="1"/>
</dbReference>
<evidence type="ECO:0000259" key="1">
    <source>
        <dbReference type="PROSITE" id="PS51159"/>
    </source>
</evidence>
<dbReference type="GO" id="GO:2001069">
    <property type="term" value="F:glycogen binding"/>
    <property type="evidence" value="ECO:0007669"/>
    <property type="project" value="TreeGrafter"/>
</dbReference>
<organism evidence="2 3">
    <name type="scientific">Paramormyrops kingsleyae</name>
    <dbReference type="NCBI Taxonomy" id="1676925"/>
    <lineage>
        <taxon>Eukaryota</taxon>
        <taxon>Metazoa</taxon>
        <taxon>Chordata</taxon>
        <taxon>Craniata</taxon>
        <taxon>Vertebrata</taxon>
        <taxon>Euteleostomi</taxon>
        <taxon>Actinopterygii</taxon>
        <taxon>Neopterygii</taxon>
        <taxon>Teleostei</taxon>
        <taxon>Osteoglossocephala</taxon>
        <taxon>Osteoglossomorpha</taxon>
        <taxon>Osteoglossiformes</taxon>
        <taxon>Mormyridae</taxon>
        <taxon>Paramormyrops</taxon>
    </lineage>
</organism>
<dbReference type="Proteomes" id="UP000261540">
    <property type="component" value="Unplaced"/>
</dbReference>
<dbReference type="Ensembl" id="ENSPKIT00000002899.1">
    <property type="protein sequence ID" value="ENSPKIP00000022241.1"/>
    <property type="gene ID" value="ENSPKIG00000006331.1"/>
</dbReference>
<dbReference type="OrthoDB" id="1881at2759"/>
<evidence type="ECO:0000313" key="3">
    <source>
        <dbReference type="Proteomes" id="UP000261540"/>
    </source>
</evidence>
<dbReference type="GeneTree" id="ENSGT00940000163747"/>
<dbReference type="PANTHER" id="PTHR12307">
    <property type="entry name" value="PROTEIN PHOSPHATASE 1 REGULATORY SUBUNIT"/>
    <property type="match status" value="1"/>
</dbReference>
<dbReference type="GO" id="GO:0005979">
    <property type="term" value="P:regulation of glycogen biosynthetic process"/>
    <property type="evidence" value="ECO:0007669"/>
    <property type="project" value="TreeGrafter"/>
</dbReference>
<dbReference type="PROSITE" id="PS51159">
    <property type="entry name" value="CBM21"/>
    <property type="match status" value="1"/>
</dbReference>
<dbReference type="GO" id="GO:0000164">
    <property type="term" value="C:protein phosphatase type 1 complex"/>
    <property type="evidence" value="ECO:0007669"/>
    <property type="project" value="TreeGrafter"/>
</dbReference>
<feature type="domain" description="CBM21" evidence="1">
    <location>
        <begin position="128"/>
        <end position="237"/>
    </location>
</feature>
<keyword evidence="3" id="KW-1185">Reference proteome</keyword>
<reference evidence="2" key="2">
    <citation type="submission" date="2025-09" db="UniProtKB">
        <authorList>
            <consortium name="Ensembl"/>
        </authorList>
    </citation>
    <scope>IDENTIFICATION</scope>
</reference>
<dbReference type="Gene3D" id="2.60.40.2440">
    <property type="entry name" value="Carbohydrate binding type-21 domain"/>
    <property type="match status" value="1"/>
</dbReference>
<dbReference type="InterPro" id="IPR005036">
    <property type="entry name" value="CBM21_dom"/>
</dbReference>
<dbReference type="GO" id="GO:0008157">
    <property type="term" value="F:protein phosphatase 1 binding"/>
    <property type="evidence" value="ECO:0007669"/>
    <property type="project" value="TreeGrafter"/>
</dbReference>
<dbReference type="STRING" id="1676925.ENSPKIP00000022241"/>
<reference evidence="2" key="1">
    <citation type="submission" date="2025-08" db="UniProtKB">
        <authorList>
            <consortium name="Ensembl"/>
        </authorList>
    </citation>
    <scope>IDENTIFICATION</scope>
</reference>
<dbReference type="InterPro" id="IPR038175">
    <property type="entry name" value="CBM21_dom_sf"/>
</dbReference>
<dbReference type="InterPro" id="IPR050782">
    <property type="entry name" value="PP1_regulatory_subunit_3"/>
</dbReference>
<protein>
    <submittedName>
        <fullName evidence="2">Protein phosphatase 1 regulatory subunit 3G</fullName>
    </submittedName>
</protein>
<dbReference type="AlphaFoldDB" id="A0A3B3RWU2"/>
<proteinExistence type="predicted"/>
<dbReference type="PANTHER" id="PTHR12307:SF7">
    <property type="entry name" value="PROTEIN PHOSPHATASE 1 REGULATORY SUBUNIT 3G"/>
    <property type="match status" value="1"/>
</dbReference>
<name>A0A3B3RWU2_9TELE</name>
<evidence type="ECO:0000313" key="2">
    <source>
        <dbReference type="Ensembl" id="ENSPKIP00000022241.1"/>
    </source>
</evidence>